<name>A0A942YWR2_9BACI</name>
<dbReference type="SUPFAM" id="SSF47781">
    <property type="entry name" value="RuvA domain 2-like"/>
    <property type="match status" value="1"/>
</dbReference>
<keyword evidence="2" id="KW-1133">Transmembrane helix</keyword>
<dbReference type="Gene3D" id="1.10.150.320">
    <property type="entry name" value="Photosystem II 12 kDa extrinsic protein"/>
    <property type="match status" value="1"/>
</dbReference>
<reference evidence="3" key="1">
    <citation type="submission" date="2021-05" db="EMBL/GenBank/DDBJ databases">
        <title>Novel Bacillus species.</title>
        <authorList>
            <person name="Liu G."/>
        </authorList>
    </citation>
    <scope>NUCLEOTIDE SEQUENCE</scope>
    <source>
        <strain evidence="3">FJAT-49825</strain>
    </source>
</reference>
<dbReference type="Pfam" id="PF12836">
    <property type="entry name" value="HHH_3"/>
    <property type="match status" value="1"/>
</dbReference>
<keyword evidence="2" id="KW-0472">Membrane</keyword>
<feature type="region of interest" description="Disordered" evidence="1">
    <location>
        <begin position="122"/>
        <end position="144"/>
    </location>
</feature>
<sequence length="243" mass="28125">MAKVYTDRGRKWEMLNSWWIIFTFLPIGMTSYIAFFYAGTKAKNARWRIYGLIYLGVFLLAFIPTYTEFEAMIFLALWIVPIIHAFKIRPAYLVQLDVLKANEKTFLNQEVMKLRQEAEAKFGRKMQKPPQQKSEAGVKQQEATADPLTPPIQPLFSKNHQIEKININLASEKEIAAIPEIGIILAKKAVVKREELGGFESFEQFAQIMGLKEHTLEKMKQRLIFSETDHTDTHIHSGRVIDY</sequence>
<feature type="transmembrane region" description="Helical" evidence="2">
    <location>
        <begin position="18"/>
        <end position="38"/>
    </location>
</feature>
<evidence type="ECO:0000313" key="3">
    <source>
        <dbReference type="EMBL" id="MBS4212956.1"/>
    </source>
</evidence>
<dbReference type="InterPro" id="IPR010994">
    <property type="entry name" value="RuvA_2-like"/>
</dbReference>
<feature type="transmembrane region" description="Helical" evidence="2">
    <location>
        <begin position="69"/>
        <end position="86"/>
    </location>
</feature>
<organism evidence="3 4">
    <name type="scientific">Neobacillus rhizophilus</name>
    <dbReference type="NCBI Taxonomy" id="2833579"/>
    <lineage>
        <taxon>Bacteria</taxon>
        <taxon>Bacillati</taxon>
        <taxon>Bacillota</taxon>
        <taxon>Bacilli</taxon>
        <taxon>Bacillales</taxon>
        <taxon>Bacillaceae</taxon>
        <taxon>Neobacillus</taxon>
    </lineage>
</organism>
<dbReference type="Proteomes" id="UP000679749">
    <property type="component" value="Unassembled WGS sequence"/>
</dbReference>
<evidence type="ECO:0000313" key="4">
    <source>
        <dbReference type="Proteomes" id="UP000679749"/>
    </source>
</evidence>
<evidence type="ECO:0000256" key="2">
    <source>
        <dbReference type="SAM" id="Phobius"/>
    </source>
</evidence>
<comment type="caution">
    <text evidence="3">The sequence shown here is derived from an EMBL/GenBank/DDBJ whole genome shotgun (WGS) entry which is preliminary data.</text>
</comment>
<dbReference type="EMBL" id="JAGYPF010000002">
    <property type="protein sequence ID" value="MBS4212956.1"/>
    <property type="molecule type" value="Genomic_DNA"/>
</dbReference>
<evidence type="ECO:0000256" key="1">
    <source>
        <dbReference type="SAM" id="MobiDB-lite"/>
    </source>
</evidence>
<dbReference type="InterPro" id="IPR051675">
    <property type="entry name" value="Endo/Exo/Phosphatase_dom_1"/>
</dbReference>
<protein>
    <submittedName>
        <fullName evidence="3">Helix-hairpin-helix domain-containing protein</fullName>
    </submittedName>
</protein>
<feature type="transmembrane region" description="Helical" evidence="2">
    <location>
        <begin position="45"/>
        <end position="63"/>
    </location>
</feature>
<dbReference type="AlphaFoldDB" id="A0A942YWR2"/>
<accession>A0A942YWR2</accession>
<dbReference type="PANTHER" id="PTHR21180">
    <property type="entry name" value="ENDONUCLEASE/EXONUCLEASE/PHOSPHATASE FAMILY DOMAIN-CONTAINING PROTEIN 1"/>
    <property type="match status" value="1"/>
</dbReference>
<gene>
    <name evidence="3" type="ORF">KHA99_10910</name>
</gene>
<proteinExistence type="predicted"/>
<dbReference type="PANTHER" id="PTHR21180:SF32">
    <property type="entry name" value="ENDONUCLEASE_EXONUCLEASE_PHOSPHATASE FAMILY DOMAIN-CONTAINING PROTEIN 1"/>
    <property type="match status" value="1"/>
</dbReference>
<keyword evidence="4" id="KW-1185">Reference proteome</keyword>
<keyword evidence="2" id="KW-0812">Transmembrane</keyword>